<accession>A0A5B0GQW3</accession>
<feature type="domain" description="HTH luxR-type" evidence="2">
    <location>
        <begin position="93"/>
        <end position="140"/>
    </location>
</feature>
<dbReference type="InterPro" id="IPR036388">
    <property type="entry name" value="WH-like_DNA-bd_sf"/>
</dbReference>
<dbReference type="EMBL" id="VTUZ01000023">
    <property type="protein sequence ID" value="KAA1005276.1"/>
    <property type="molecule type" value="Genomic_DNA"/>
</dbReference>
<dbReference type="PRINTS" id="PR00038">
    <property type="entry name" value="HTHLUXR"/>
</dbReference>
<dbReference type="Gene3D" id="1.10.10.10">
    <property type="entry name" value="Winged helix-like DNA-binding domain superfamily/Winged helix DNA-binding domain"/>
    <property type="match status" value="1"/>
</dbReference>
<organism evidence="3 4">
    <name type="scientific">Paraburkholderia panacisoli</name>
    <dbReference type="NCBI Taxonomy" id="2603818"/>
    <lineage>
        <taxon>Bacteria</taxon>
        <taxon>Pseudomonadati</taxon>
        <taxon>Pseudomonadota</taxon>
        <taxon>Betaproteobacteria</taxon>
        <taxon>Burkholderiales</taxon>
        <taxon>Burkholderiaceae</taxon>
        <taxon>Paraburkholderia</taxon>
    </lineage>
</organism>
<dbReference type="SMART" id="SM00421">
    <property type="entry name" value="HTH_LUXR"/>
    <property type="match status" value="1"/>
</dbReference>
<keyword evidence="4" id="KW-1185">Reference proteome</keyword>
<gene>
    <name evidence="3" type="ORF">FVF58_29040</name>
</gene>
<feature type="region of interest" description="Disordered" evidence="1">
    <location>
        <begin position="124"/>
        <end position="149"/>
    </location>
</feature>
<evidence type="ECO:0000256" key="1">
    <source>
        <dbReference type="SAM" id="MobiDB-lite"/>
    </source>
</evidence>
<comment type="caution">
    <text evidence="3">The sequence shown here is derived from an EMBL/GenBank/DDBJ whole genome shotgun (WGS) entry which is preliminary data.</text>
</comment>
<name>A0A5B0GQW3_9BURK</name>
<evidence type="ECO:0000313" key="3">
    <source>
        <dbReference type="EMBL" id="KAA1005276.1"/>
    </source>
</evidence>
<feature type="compositionally biased region" description="Polar residues" evidence="1">
    <location>
        <begin position="29"/>
        <end position="43"/>
    </location>
</feature>
<proteinExistence type="predicted"/>
<sequence length="162" mass="17108">MPRSECSSASTRSASLFRCAAAIVASEASNDARNTCRTSSGNASPPKGSLPASSVCGVSAVHAVYVGATCFRSTSRAREDALPEAPLSADTRARTLSPREMEVIRLLVSGMSINEIAERLHRTKQTISAQKTHEGAVPSSKTRAHGSMPQRKIGAYAQMPFS</sequence>
<dbReference type="Proteomes" id="UP000325273">
    <property type="component" value="Unassembled WGS sequence"/>
</dbReference>
<protein>
    <submittedName>
        <fullName evidence="3">Response regulator transcription factor</fullName>
    </submittedName>
</protein>
<dbReference type="Pfam" id="PF00196">
    <property type="entry name" value="GerE"/>
    <property type="match status" value="1"/>
</dbReference>
<dbReference type="GO" id="GO:0006355">
    <property type="term" value="P:regulation of DNA-templated transcription"/>
    <property type="evidence" value="ECO:0007669"/>
    <property type="project" value="InterPro"/>
</dbReference>
<dbReference type="InterPro" id="IPR016032">
    <property type="entry name" value="Sig_transdc_resp-reg_C-effctor"/>
</dbReference>
<evidence type="ECO:0000259" key="2">
    <source>
        <dbReference type="SMART" id="SM00421"/>
    </source>
</evidence>
<dbReference type="CDD" id="cd06170">
    <property type="entry name" value="LuxR_C_like"/>
    <property type="match status" value="1"/>
</dbReference>
<evidence type="ECO:0000313" key="4">
    <source>
        <dbReference type="Proteomes" id="UP000325273"/>
    </source>
</evidence>
<dbReference type="SUPFAM" id="SSF46894">
    <property type="entry name" value="C-terminal effector domain of the bipartite response regulators"/>
    <property type="match status" value="1"/>
</dbReference>
<dbReference type="GO" id="GO:0003677">
    <property type="term" value="F:DNA binding"/>
    <property type="evidence" value="ECO:0007669"/>
    <property type="project" value="InterPro"/>
</dbReference>
<dbReference type="AlphaFoldDB" id="A0A5B0GQW3"/>
<dbReference type="InterPro" id="IPR000792">
    <property type="entry name" value="Tscrpt_reg_LuxR_C"/>
</dbReference>
<feature type="region of interest" description="Disordered" evidence="1">
    <location>
        <begin position="29"/>
        <end position="51"/>
    </location>
</feature>
<reference evidence="3 4" key="1">
    <citation type="submission" date="2019-08" db="EMBL/GenBank/DDBJ databases">
        <title>Paraburkholderia sp. DCY113.</title>
        <authorList>
            <person name="Kang J."/>
        </authorList>
    </citation>
    <scope>NUCLEOTIDE SEQUENCE [LARGE SCALE GENOMIC DNA]</scope>
    <source>
        <strain evidence="3 4">DCY113</strain>
    </source>
</reference>